<dbReference type="EMBL" id="CP014206">
    <property type="protein sequence ID" value="AMK12020.1"/>
    <property type="molecule type" value="Genomic_DNA"/>
</dbReference>
<sequence length="131" mass="14453">MQKIPINLAAPGMKLAKPVTRENGITIMAEGMELTDSLIARLEGMDVERITVHGHPVDMGGAGAGTRWGERLDRLDHLFRRHAEDKWMMRVKARMGQYFQIKAAAQEARMKALKSIENGEDGGAENGAVEP</sequence>
<evidence type="ECO:0000313" key="1">
    <source>
        <dbReference type="EMBL" id="AMK12020.1"/>
    </source>
</evidence>
<dbReference type="OrthoDB" id="9799356at2"/>
<dbReference type="RefSeq" id="WP_066804858.1">
    <property type="nucleotide sequence ID" value="NZ_CP014206.1"/>
</dbReference>
<dbReference type="KEGG" id="dej:AWY79_13340"/>
<dbReference type="Proteomes" id="UP000295506">
    <property type="component" value="Unassembled WGS sequence"/>
</dbReference>
<keyword evidence="3" id="KW-1185">Reference proteome</keyword>
<gene>
    <name evidence="1" type="ORF">AWY79_13340</name>
    <name evidence="2" type="ORF">EDC59_10519</name>
</gene>
<dbReference type="EMBL" id="SOBK01000005">
    <property type="protein sequence ID" value="TDT88619.1"/>
    <property type="molecule type" value="Genomic_DNA"/>
</dbReference>
<organism evidence="2 4">
    <name type="scientific">Pseudodesulfovibrio indicus</name>
    <dbReference type="NCBI Taxonomy" id="1716143"/>
    <lineage>
        <taxon>Bacteria</taxon>
        <taxon>Pseudomonadati</taxon>
        <taxon>Thermodesulfobacteriota</taxon>
        <taxon>Desulfovibrionia</taxon>
        <taxon>Desulfovibrionales</taxon>
        <taxon>Desulfovibrionaceae</taxon>
    </lineage>
</organism>
<name>A0A126QPN3_9BACT</name>
<dbReference type="AlphaFoldDB" id="A0A126QPN3"/>
<accession>A0A126QPN3</accession>
<proteinExistence type="predicted"/>
<reference evidence="1 3" key="1">
    <citation type="journal article" date="2016" name="Front. Microbiol.">
        <title>Genome Sequence of the Piezophilic, Mesophilic Sulfate-Reducing Bacterium Desulfovibrio indicus J2T.</title>
        <authorList>
            <person name="Cao J."/>
            <person name="Maignien L."/>
            <person name="Shao Z."/>
            <person name="Alain K."/>
            <person name="Jebbar M."/>
        </authorList>
    </citation>
    <scope>NUCLEOTIDE SEQUENCE [LARGE SCALE GENOMIC DNA]</scope>
    <source>
        <strain evidence="1 3">J2</strain>
    </source>
</reference>
<evidence type="ECO:0000313" key="4">
    <source>
        <dbReference type="Proteomes" id="UP000295506"/>
    </source>
</evidence>
<reference evidence="2 4" key="2">
    <citation type="submission" date="2019-03" db="EMBL/GenBank/DDBJ databases">
        <title>Genomic Encyclopedia of Type Strains, Phase IV (KMG-IV): sequencing the most valuable type-strain genomes for metagenomic binning, comparative biology and taxonomic classification.</title>
        <authorList>
            <person name="Goeker M."/>
        </authorList>
    </citation>
    <scope>NUCLEOTIDE SEQUENCE [LARGE SCALE GENOMIC DNA]</scope>
    <source>
        <strain evidence="2 4">DSM 101483</strain>
    </source>
</reference>
<evidence type="ECO:0000313" key="3">
    <source>
        <dbReference type="Proteomes" id="UP000055611"/>
    </source>
</evidence>
<protein>
    <submittedName>
        <fullName evidence="2">Uncharacterized protein</fullName>
    </submittedName>
</protein>
<dbReference type="Proteomes" id="UP000055611">
    <property type="component" value="Chromosome"/>
</dbReference>
<evidence type="ECO:0000313" key="2">
    <source>
        <dbReference type="EMBL" id="TDT88619.1"/>
    </source>
</evidence>